<evidence type="ECO:0000313" key="3">
    <source>
        <dbReference type="Ensembl" id="ENSONIP00000045267.1"/>
    </source>
</evidence>
<dbReference type="PANTHER" id="PTHR45784:SF3">
    <property type="entry name" value="C-TYPE LECTIN DOMAIN FAMILY 4 MEMBER K-LIKE-RELATED"/>
    <property type="match status" value="1"/>
</dbReference>
<dbReference type="OMA" id="SSYHIRY"/>
<dbReference type="SUPFAM" id="SSF56436">
    <property type="entry name" value="C-type lectin-like"/>
    <property type="match status" value="1"/>
</dbReference>
<accession>A0A669CFC3</accession>
<proteinExistence type="predicted"/>
<name>A0A669CFC3_ORENI</name>
<dbReference type="InterPro" id="IPR016186">
    <property type="entry name" value="C-type_lectin-like/link_sf"/>
</dbReference>
<dbReference type="Ensembl" id="ENSONIT00000035275.1">
    <property type="protein sequence ID" value="ENSONIP00000045267.1"/>
    <property type="gene ID" value="ENSONIG00000035953.1"/>
</dbReference>
<evidence type="ECO:0000313" key="4">
    <source>
        <dbReference type="Proteomes" id="UP000005207"/>
    </source>
</evidence>
<organism evidence="3 4">
    <name type="scientific">Oreochromis niloticus</name>
    <name type="common">Nile tilapia</name>
    <name type="synonym">Tilapia nilotica</name>
    <dbReference type="NCBI Taxonomy" id="8128"/>
    <lineage>
        <taxon>Eukaryota</taxon>
        <taxon>Metazoa</taxon>
        <taxon>Chordata</taxon>
        <taxon>Craniata</taxon>
        <taxon>Vertebrata</taxon>
        <taxon>Euteleostomi</taxon>
        <taxon>Actinopterygii</taxon>
        <taxon>Neopterygii</taxon>
        <taxon>Teleostei</taxon>
        <taxon>Neoteleostei</taxon>
        <taxon>Acanthomorphata</taxon>
        <taxon>Ovalentaria</taxon>
        <taxon>Cichlomorphae</taxon>
        <taxon>Cichliformes</taxon>
        <taxon>Cichlidae</taxon>
        <taxon>African cichlids</taxon>
        <taxon>Pseudocrenilabrinae</taxon>
        <taxon>Oreochromini</taxon>
        <taxon>Oreochromis</taxon>
    </lineage>
</organism>
<reference evidence="3" key="3">
    <citation type="submission" date="2025-09" db="UniProtKB">
        <authorList>
            <consortium name="Ensembl"/>
        </authorList>
    </citation>
    <scope>IDENTIFICATION</scope>
</reference>
<sequence length="164" mass="19068">VGRKLLFTATKNSLTSKMRLCIPSSYHIRYFHYVNLIMNWTDAQNYCREKYTDLATIDSMEAINRLNRPPLSTTTAWIGLRDDPEAWKGTLKNYTNSWRWSATGQTSKTGYEVWRTGEPDNSFSSEFCGFMNSDGTWSDKDCFLLSPFICYTGKELFWSVDWSL</sequence>
<keyword evidence="1" id="KW-1015">Disulfide bond</keyword>
<reference evidence="4" key="1">
    <citation type="submission" date="2012-01" db="EMBL/GenBank/DDBJ databases">
        <title>The Genome Sequence of Oreochromis niloticus (Nile Tilapia).</title>
        <authorList>
            <consortium name="Broad Institute Genome Assembly Team"/>
            <consortium name="Broad Institute Sequencing Platform"/>
            <person name="Di Palma F."/>
            <person name="Johnson J."/>
            <person name="Lander E.S."/>
            <person name="Lindblad-Toh K."/>
        </authorList>
    </citation>
    <scope>NUCLEOTIDE SEQUENCE [LARGE SCALE GENOMIC DNA]</scope>
</reference>
<dbReference type="InterPro" id="IPR016187">
    <property type="entry name" value="CTDL_fold"/>
</dbReference>
<dbReference type="AlphaFoldDB" id="A0A669CFC3"/>
<keyword evidence="4" id="KW-1185">Reference proteome</keyword>
<evidence type="ECO:0000259" key="2">
    <source>
        <dbReference type="PROSITE" id="PS50041"/>
    </source>
</evidence>
<protein>
    <recommendedName>
        <fullName evidence="2">C-type lectin domain-containing protein</fullName>
    </recommendedName>
</protein>
<dbReference type="Pfam" id="PF00059">
    <property type="entry name" value="Lectin_C"/>
    <property type="match status" value="1"/>
</dbReference>
<dbReference type="InterPro" id="IPR001304">
    <property type="entry name" value="C-type_lectin-like"/>
</dbReference>
<dbReference type="InParanoid" id="A0A669CFC3"/>
<feature type="domain" description="C-type lectin" evidence="2">
    <location>
        <begin position="26"/>
        <end position="151"/>
    </location>
</feature>
<dbReference type="PROSITE" id="PS00615">
    <property type="entry name" value="C_TYPE_LECTIN_1"/>
    <property type="match status" value="1"/>
</dbReference>
<dbReference type="InterPro" id="IPR018378">
    <property type="entry name" value="C-type_lectin_CS"/>
</dbReference>
<dbReference type="Gene3D" id="3.10.100.10">
    <property type="entry name" value="Mannose-Binding Protein A, subunit A"/>
    <property type="match status" value="1"/>
</dbReference>
<evidence type="ECO:0000256" key="1">
    <source>
        <dbReference type="ARBA" id="ARBA00023157"/>
    </source>
</evidence>
<dbReference type="Proteomes" id="UP000005207">
    <property type="component" value="Linkage group LG11"/>
</dbReference>
<dbReference type="PANTHER" id="PTHR45784">
    <property type="entry name" value="C-TYPE LECTIN DOMAIN FAMILY 20 MEMBER A-RELATED"/>
    <property type="match status" value="1"/>
</dbReference>
<reference evidence="3" key="2">
    <citation type="submission" date="2025-08" db="UniProtKB">
        <authorList>
            <consortium name="Ensembl"/>
        </authorList>
    </citation>
    <scope>IDENTIFICATION</scope>
</reference>
<dbReference type="GeneTree" id="ENSGT00940000163911"/>
<dbReference type="PROSITE" id="PS50041">
    <property type="entry name" value="C_TYPE_LECTIN_2"/>
    <property type="match status" value="1"/>
</dbReference>
<dbReference type="SMART" id="SM00034">
    <property type="entry name" value="CLECT"/>
    <property type="match status" value="1"/>
</dbReference>